<dbReference type="Proteomes" id="UP001500742">
    <property type="component" value="Unassembled WGS sequence"/>
</dbReference>
<evidence type="ECO:0000259" key="10">
    <source>
        <dbReference type="Pfam" id="PF23764"/>
    </source>
</evidence>
<evidence type="ECO:0000256" key="1">
    <source>
        <dbReference type="ARBA" id="ARBA00001255"/>
    </source>
</evidence>
<feature type="signal peptide" evidence="7">
    <location>
        <begin position="1"/>
        <end position="26"/>
    </location>
</feature>
<sequence>MAKIDPAQNVAYRYFLLLILFFCVHANLSAQNANNYNGVDHRTVSRGNVTYYVNPANGDDNSNGKTANKAWKTFAHVNGIIFSAGDKIMVAGGGDLKESLYLVARGNSKSHVKVVFSEGIYNYYPETSFKRQFFITNTNDDAYSPKAIAIYIDSSAYVDVESRGAKFIMRGKMIETCVDHSENVSLHGITYDYKRPTVSELKVLKTDANYADLQIHPDSKYSIKDSLLTWEGEGWRCKPIWLWQELNTTTKELQRLDISMDNLKYAETGKNQVRVYFKSNPGFKTNFIYQSRDITRDCSGIFLVRSKNLRLKNININFMHGMGVVSQFCQNLLLDSVIVKPAANSGRTSSAWADILHFSGCRGKITISNSYLSGANDDAVNIHGTYLRIIETPKPNQVLVRFMHSQTFGFEAFVPGDSIGFIHAKTLLQYGLNVVQGVKRVNDKDILLTLKNPVTEKPEATDVVENITWTPEVWIHHNTIAQIPTRGVLVTTRRKTVIENNVFLHTHNSAISVADDAASWYESGMVNNMLIRNNKFNLCGEPAILIEPENTQNETSKVHSNIVIAHNWFQLQGSGAVSAKSTSNISIINNYFNVVDSSKKETDMVKFKDCVNTSVSQNKVIYTKNIQ</sequence>
<dbReference type="InterPro" id="IPR057275">
    <property type="entry name" value="Beta-barrel_GLAA-B_I"/>
</dbReference>
<dbReference type="Gene3D" id="2.160.20.10">
    <property type="entry name" value="Single-stranded right-handed beta-helix, Pectin lyase-like"/>
    <property type="match status" value="2"/>
</dbReference>
<feature type="domain" description="Right handed beta helix" evidence="8">
    <location>
        <begin position="471"/>
        <end position="592"/>
    </location>
</feature>
<keyword evidence="3 7" id="KW-0732">Signal</keyword>
<evidence type="ECO:0000313" key="11">
    <source>
        <dbReference type="EMBL" id="GAA3989100.1"/>
    </source>
</evidence>
<dbReference type="InterPro" id="IPR006626">
    <property type="entry name" value="PbH1"/>
</dbReference>
<evidence type="ECO:0000256" key="7">
    <source>
        <dbReference type="SAM" id="SignalP"/>
    </source>
</evidence>
<dbReference type="InterPro" id="IPR011050">
    <property type="entry name" value="Pectin_lyase_fold/virulence"/>
</dbReference>
<dbReference type="Pfam" id="PF13229">
    <property type="entry name" value="Beta_helix"/>
    <property type="match status" value="1"/>
</dbReference>
<evidence type="ECO:0000256" key="6">
    <source>
        <dbReference type="ARBA" id="ARBA00023295"/>
    </source>
</evidence>
<keyword evidence="5" id="KW-0378">Hydrolase</keyword>
<comment type="catalytic activity">
    <reaction evidence="2">
        <text>Hydrolysis of terminal, non-reducing branched (1-&gt;3)-alpha-D-galactosidic residues, producing free D-galactose.</text>
        <dbReference type="EC" id="3.2.1.n1"/>
    </reaction>
</comment>
<feature type="domain" description="GLAA-B beta-barrel" evidence="9">
    <location>
        <begin position="199"/>
        <end position="277"/>
    </location>
</feature>
<comment type="catalytic activity">
    <reaction evidence="1">
        <text>Hydrolysis of terminal, non-reducing alpha-D-galactose residues in alpha-D-galactosides, including galactose oligosaccharides, galactomannans and galactolipids.</text>
        <dbReference type="EC" id="3.2.1.22"/>
    </reaction>
</comment>
<evidence type="ECO:0000259" key="9">
    <source>
        <dbReference type="Pfam" id="PF23763"/>
    </source>
</evidence>
<keyword evidence="12" id="KW-1185">Reference proteome</keyword>
<dbReference type="InterPro" id="IPR039448">
    <property type="entry name" value="Beta_helix"/>
</dbReference>
<protein>
    <submittedName>
        <fullName evidence="11">Right-handed parallel beta-helix repeat-containing protein</fullName>
    </submittedName>
</protein>
<dbReference type="Pfam" id="PF23763">
    <property type="entry name" value="Beta-barrel_GLAA-B_I"/>
    <property type="match status" value="1"/>
</dbReference>
<evidence type="ECO:0000259" key="8">
    <source>
        <dbReference type="Pfam" id="PF13229"/>
    </source>
</evidence>
<keyword evidence="4" id="KW-0677">Repeat</keyword>
<comment type="caution">
    <text evidence="11">The sequence shown here is derived from an EMBL/GenBank/DDBJ whole genome shotgun (WGS) entry which is preliminary data.</text>
</comment>
<dbReference type="InterPro" id="IPR056441">
    <property type="entry name" value="Beta-barrel_GLAA-B_II"/>
</dbReference>
<dbReference type="Pfam" id="PF23764">
    <property type="entry name" value="Beta-barrel_GLAA-B_II"/>
    <property type="match status" value="1"/>
</dbReference>
<accession>A0ABP7QWG3</accession>
<dbReference type="InterPro" id="IPR012334">
    <property type="entry name" value="Pectin_lyas_fold"/>
</dbReference>
<evidence type="ECO:0000256" key="4">
    <source>
        <dbReference type="ARBA" id="ARBA00022737"/>
    </source>
</evidence>
<feature type="domain" description="GLAA-B beta-barrel" evidence="10">
    <location>
        <begin position="397"/>
        <end position="464"/>
    </location>
</feature>
<proteinExistence type="predicted"/>
<dbReference type="SMART" id="SM00710">
    <property type="entry name" value="PbH1"/>
    <property type="match status" value="5"/>
</dbReference>
<evidence type="ECO:0000256" key="5">
    <source>
        <dbReference type="ARBA" id="ARBA00022801"/>
    </source>
</evidence>
<reference evidence="12" key="1">
    <citation type="journal article" date="2019" name="Int. J. Syst. Evol. Microbiol.">
        <title>The Global Catalogue of Microorganisms (GCM) 10K type strain sequencing project: providing services to taxonomists for standard genome sequencing and annotation.</title>
        <authorList>
            <consortium name="The Broad Institute Genomics Platform"/>
            <consortium name="The Broad Institute Genome Sequencing Center for Infectious Disease"/>
            <person name="Wu L."/>
            <person name="Ma J."/>
        </authorList>
    </citation>
    <scope>NUCLEOTIDE SEQUENCE [LARGE SCALE GENOMIC DNA]</scope>
    <source>
        <strain evidence="12">JCM 16601</strain>
    </source>
</reference>
<evidence type="ECO:0000256" key="3">
    <source>
        <dbReference type="ARBA" id="ARBA00022729"/>
    </source>
</evidence>
<organism evidence="11 12">
    <name type="scientific">Mucilaginibacter dorajii</name>
    <dbReference type="NCBI Taxonomy" id="692994"/>
    <lineage>
        <taxon>Bacteria</taxon>
        <taxon>Pseudomonadati</taxon>
        <taxon>Bacteroidota</taxon>
        <taxon>Sphingobacteriia</taxon>
        <taxon>Sphingobacteriales</taxon>
        <taxon>Sphingobacteriaceae</taxon>
        <taxon>Mucilaginibacter</taxon>
    </lineage>
</organism>
<keyword evidence="6" id="KW-0326">Glycosidase</keyword>
<name>A0ABP7QWG3_9SPHI</name>
<dbReference type="EMBL" id="BAAAZC010000031">
    <property type="protein sequence ID" value="GAA3989100.1"/>
    <property type="molecule type" value="Genomic_DNA"/>
</dbReference>
<gene>
    <name evidence="11" type="ORF">GCM10022210_47800</name>
</gene>
<dbReference type="SUPFAM" id="SSF51126">
    <property type="entry name" value="Pectin lyase-like"/>
    <property type="match status" value="1"/>
</dbReference>
<feature type="chain" id="PRO_5045707211" evidence="7">
    <location>
        <begin position="27"/>
        <end position="627"/>
    </location>
</feature>
<dbReference type="RefSeq" id="WP_259087111.1">
    <property type="nucleotide sequence ID" value="NZ_BAAAZC010000031.1"/>
</dbReference>
<evidence type="ECO:0000256" key="2">
    <source>
        <dbReference type="ARBA" id="ARBA00001271"/>
    </source>
</evidence>
<evidence type="ECO:0000313" key="12">
    <source>
        <dbReference type="Proteomes" id="UP001500742"/>
    </source>
</evidence>